<keyword evidence="1" id="KW-0732">Signal</keyword>
<dbReference type="InterPro" id="IPR008928">
    <property type="entry name" value="6-hairpin_glycosidase_sf"/>
</dbReference>
<name>A0ABV0G3X6_9BURK</name>
<dbReference type="PROSITE" id="PS50022">
    <property type="entry name" value="FA58C_3"/>
    <property type="match status" value="1"/>
</dbReference>
<gene>
    <name evidence="3" type="ORF">ABDJ85_13280</name>
</gene>
<dbReference type="Gene3D" id="2.60.120.260">
    <property type="entry name" value="Galactose-binding domain-like"/>
    <property type="match status" value="1"/>
</dbReference>
<reference evidence="3 4" key="1">
    <citation type="submission" date="2024-05" db="EMBL/GenBank/DDBJ databases">
        <title>Roseateles sp. DJS-2-20 16S ribosomal RNA gene Genome sequencing and assembly.</title>
        <authorList>
            <person name="Woo H."/>
        </authorList>
    </citation>
    <scope>NUCLEOTIDE SEQUENCE [LARGE SCALE GENOMIC DNA]</scope>
    <source>
        <strain evidence="3 4">DJS-2-20</strain>
    </source>
</reference>
<dbReference type="InterPro" id="IPR000421">
    <property type="entry name" value="FA58C"/>
</dbReference>
<dbReference type="EMBL" id="JBDPZD010000003">
    <property type="protein sequence ID" value="MEO3692446.1"/>
    <property type="molecule type" value="Genomic_DNA"/>
</dbReference>
<dbReference type="Gene3D" id="1.50.10.10">
    <property type="match status" value="1"/>
</dbReference>
<dbReference type="InterPro" id="IPR012341">
    <property type="entry name" value="6hp_glycosidase-like_sf"/>
</dbReference>
<protein>
    <submittedName>
        <fullName evidence="3">Discoidin domain-containing protein</fullName>
    </submittedName>
</protein>
<evidence type="ECO:0000259" key="2">
    <source>
        <dbReference type="PROSITE" id="PS50022"/>
    </source>
</evidence>
<proteinExistence type="predicted"/>
<dbReference type="InterPro" id="IPR008979">
    <property type="entry name" value="Galactose-bd-like_sf"/>
</dbReference>
<dbReference type="RefSeq" id="WP_347705263.1">
    <property type="nucleotide sequence ID" value="NZ_JBDPZD010000003.1"/>
</dbReference>
<dbReference type="Pfam" id="PF00754">
    <property type="entry name" value="F5_F8_type_C"/>
    <property type="match status" value="1"/>
</dbReference>
<dbReference type="SUPFAM" id="SSF48208">
    <property type="entry name" value="Six-hairpin glycosidases"/>
    <property type="match status" value="1"/>
</dbReference>
<sequence length="987" mass="108824">MKRLAVLLAALLAATAQATDWQASASDQVKASVRQQGTQQCLDYDFNGVSGYAVLRRSWPQDWPANFALHTQLSGEGAGNELQMKLVDASGDNVWWVTRPSFAPTAQAQATVFKQRQIQFAWGPAADKQLRRTEFLEWVVVAAAKGAQRGSLCVAPLSIEPRAAVPATAAPPRTTRQPGLVQIDLQAPRELSGLRIDWPQAPGRYRIEASDDGRHWHTQAERARSAAGTELQFLSELETRWLRLRYPSQLAAPRVQLRSLTDWPSRDAMLQELAKQLPEGDLPRAYRGQQNYWTLVGVDGGGATSGLLSEDGAIELHPGGPSLEPALRLADGRLLTWAQVSQQHSLQGGHLPMPRVHWRHPEVELDIEAGADGTPAEPGLMARYIVRNPGRHSLRVSLLLVARPWQVNPPQQFLNLRGGVSPIEQLRWDGLQLHLAGHRLVSTLRPTAVQAQPFAAGMGLRQLLAAPALAQLDDPQGLASGLLRYDLELPPGGEQTVGFVTALDSRPLNLRFERVAEAWQQRLGKLQLSLPPAAGPLADRMRAALAQILVSRDGPWLRPGTRSYARSWIRDGAMMVAALLRMGDVKAAREFVDAFGGILFENGKVPCCHDARGADPVVENDSHGQYLYAVAEVWRHTQDERFLARHWPAVQRTVAYVDRLRQSERTAANQAPERARFYGLMPPSISHEGYSDKPAYAYWDNFWTLRGLKDAAQMARALQSPLASSYAAQLAEFEHDLAASVRATAQHYGQSVIAGAADRGDFDPTSTTVLLNPAGGEALVAPALLTNTFERYLREARERTAGTRPYKDYTPYELRNVSALVRLGWADAAHELLAFFYRDARPDGWHQWAEVVLPDAREPRFLGDMPHAWISADFLRAALDLLAYERESSGDLILGAGLTTAWRASGPIQVAGLSTAYGRLDYRLLPQAAGWRLHIDHRPERLPGQLRLAWPGTGPLPRATADGQPLPWDGRELPLPATHATIDLVTP</sequence>
<accession>A0ABV0G3X6</accession>
<organism evidence="3 4">
    <name type="scientific">Roseateles paludis</name>
    <dbReference type="NCBI Taxonomy" id="3145238"/>
    <lineage>
        <taxon>Bacteria</taxon>
        <taxon>Pseudomonadati</taxon>
        <taxon>Pseudomonadota</taxon>
        <taxon>Betaproteobacteria</taxon>
        <taxon>Burkholderiales</taxon>
        <taxon>Sphaerotilaceae</taxon>
        <taxon>Roseateles</taxon>
    </lineage>
</organism>
<dbReference type="SUPFAM" id="SSF49785">
    <property type="entry name" value="Galactose-binding domain-like"/>
    <property type="match status" value="1"/>
</dbReference>
<evidence type="ECO:0000256" key="1">
    <source>
        <dbReference type="SAM" id="SignalP"/>
    </source>
</evidence>
<feature type="chain" id="PRO_5046867932" evidence="1">
    <location>
        <begin position="19"/>
        <end position="987"/>
    </location>
</feature>
<keyword evidence="4" id="KW-1185">Reference proteome</keyword>
<feature type="signal peptide" evidence="1">
    <location>
        <begin position="1"/>
        <end position="18"/>
    </location>
</feature>
<evidence type="ECO:0000313" key="3">
    <source>
        <dbReference type="EMBL" id="MEO3692446.1"/>
    </source>
</evidence>
<comment type="caution">
    <text evidence="3">The sequence shown here is derived from an EMBL/GenBank/DDBJ whole genome shotgun (WGS) entry which is preliminary data.</text>
</comment>
<feature type="domain" description="F5/8 type C" evidence="2">
    <location>
        <begin position="181"/>
        <end position="276"/>
    </location>
</feature>
<dbReference type="Proteomes" id="UP001495147">
    <property type="component" value="Unassembled WGS sequence"/>
</dbReference>
<evidence type="ECO:0000313" key="4">
    <source>
        <dbReference type="Proteomes" id="UP001495147"/>
    </source>
</evidence>